<evidence type="ECO:0000313" key="1">
    <source>
        <dbReference type="EMBL" id="KAL2818663.1"/>
    </source>
</evidence>
<gene>
    <name evidence="1" type="ORF">BJX63DRAFT_383710</name>
</gene>
<organism evidence="1 2">
    <name type="scientific">Aspergillus granulosus</name>
    <dbReference type="NCBI Taxonomy" id="176169"/>
    <lineage>
        <taxon>Eukaryota</taxon>
        <taxon>Fungi</taxon>
        <taxon>Dikarya</taxon>
        <taxon>Ascomycota</taxon>
        <taxon>Pezizomycotina</taxon>
        <taxon>Eurotiomycetes</taxon>
        <taxon>Eurotiomycetidae</taxon>
        <taxon>Eurotiales</taxon>
        <taxon>Aspergillaceae</taxon>
        <taxon>Aspergillus</taxon>
        <taxon>Aspergillus subgen. Nidulantes</taxon>
    </lineage>
</organism>
<protein>
    <submittedName>
        <fullName evidence="1">Uncharacterized protein</fullName>
    </submittedName>
</protein>
<proteinExistence type="predicted"/>
<dbReference type="Proteomes" id="UP001610334">
    <property type="component" value="Unassembled WGS sequence"/>
</dbReference>
<accession>A0ABR4HT39</accession>
<keyword evidence="2" id="KW-1185">Reference proteome</keyword>
<name>A0ABR4HT39_9EURO</name>
<comment type="caution">
    <text evidence="1">The sequence shown here is derived from an EMBL/GenBank/DDBJ whole genome shotgun (WGS) entry which is preliminary data.</text>
</comment>
<sequence>MQHTSSVMSCMIVTEAHHRSITDPSGLGISGTFRGDNPTTSSLFVHGFGSCGLYPFGKATLIFRLLIKTFMALHA</sequence>
<evidence type="ECO:0000313" key="2">
    <source>
        <dbReference type="Proteomes" id="UP001610334"/>
    </source>
</evidence>
<reference evidence="1 2" key="1">
    <citation type="submission" date="2024-07" db="EMBL/GenBank/DDBJ databases">
        <title>Section-level genome sequencing and comparative genomics of Aspergillus sections Usti and Cavernicolus.</title>
        <authorList>
            <consortium name="Lawrence Berkeley National Laboratory"/>
            <person name="Nybo J.L."/>
            <person name="Vesth T.C."/>
            <person name="Theobald S."/>
            <person name="Frisvad J.C."/>
            <person name="Larsen T.O."/>
            <person name="Kjaerboelling I."/>
            <person name="Rothschild-Mancinelli K."/>
            <person name="Lyhne E.K."/>
            <person name="Kogle M.E."/>
            <person name="Barry K."/>
            <person name="Clum A."/>
            <person name="Na H."/>
            <person name="Ledsgaard L."/>
            <person name="Lin J."/>
            <person name="Lipzen A."/>
            <person name="Kuo A."/>
            <person name="Riley R."/>
            <person name="Mondo S."/>
            <person name="Labutti K."/>
            <person name="Haridas S."/>
            <person name="Pangalinan J."/>
            <person name="Salamov A.A."/>
            <person name="Simmons B.A."/>
            <person name="Magnuson J.K."/>
            <person name="Chen J."/>
            <person name="Drula E."/>
            <person name="Henrissat B."/>
            <person name="Wiebenga A."/>
            <person name="Lubbers R.J."/>
            <person name="Gomes A.C."/>
            <person name="Makela M.R."/>
            <person name="Stajich J."/>
            <person name="Grigoriev I.V."/>
            <person name="Mortensen U.H."/>
            <person name="De Vries R.P."/>
            <person name="Baker S.E."/>
            <person name="Andersen M.R."/>
        </authorList>
    </citation>
    <scope>NUCLEOTIDE SEQUENCE [LARGE SCALE GENOMIC DNA]</scope>
    <source>
        <strain evidence="1 2">CBS 588.65</strain>
    </source>
</reference>
<dbReference type="EMBL" id="JBFXLT010000013">
    <property type="protein sequence ID" value="KAL2818663.1"/>
    <property type="molecule type" value="Genomic_DNA"/>
</dbReference>